<evidence type="ECO:0000256" key="1">
    <source>
        <dbReference type="SAM" id="Coils"/>
    </source>
</evidence>
<name>A0A919N2Y0_9ACTN</name>
<feature type="compositionally biased region" description="Basic and acidic residues" evidence="2">
    <location>
        <begin position="106"/>
        <end position="132"/>
    </location>
</feature>
<keyword evidence="4" id="KW-1185">Reference proteome</keyword>
<dbReference type="AlphaFoldDB" id="A0A919N2Y0"/>
<sequence length="244" mass="25792">MAAAGVEARGLTTEELSGIRDALAAGRKPKVQFTESAGQISGQIGQVVGLEDPAVSEEWVVVRFGRDELPFSPGDLRIAPKGVPARKAAPVAEPVAEPVLPGPEFLIDKPIEKPKPAPVQRKSEDDVDKEVQQDVSAPAPRKAARPVKAKPSPSLTVTLAYGEGEWTVGATQGAKALAKPYVIRPAEALKMVQLIDVPGVQEAVEQILAAERAEAEQQAQRLRAELAEIEARLAELGEAGSQPS</sequence>
<dbReference type="EMBL" id="BOMW01000001">
    <property type="protein sequence ID" value="GIF02488.1"/>
    <property type="molecule type" value="Genomic_DNA"/>
</dbReference>
<protein>
    <submittedName>
        <fullName evidence="3">Uncharacterized protein</fullName>
    </submittedName>
</protein>
<evidence type="ECO:0000313" key="3">
    <source>
        <dbReference type="EMBL" id="GIF02488.1"/>
    </source>
</evidence>
<evidence type="ECO:0000313" key="4">
    <source>
        <dbReference type="Proteomes" id="UP000629619"/>
    </source>
</evidence>
<feature type="region of interest" description="Disordered" evidence="2">
    <location>
        <begin position="101"/>
        <end position="153"/>
    </location>
</feature>
<dbReference type="Proteomes" id="UP000629619">
    <property type="component" value="Unassembled WGS sequence"/>
</dbReference>
<feature type="coiled-coil region" evidence="1">
    <location>
        <begin position="200"/>
        <end position="239"/>
    </location>
</feature>
<keyword evidence="1" id="KW-0175">Coiled coil</keyword>
<dbReference type="RefSeq" id="WP_203675935.1">
    <property type="nucleotide sequence ID" value="NZ_BOMW01000001.1"/>
</dbReference>
<gene>
    <name evidence="3" type="ORF">Asi03nite_00260</name>
</gene>
<comment type="caution">
    <text evidence="3">The sequence shown here is derived from an EMBL/GenBank/DDBJ whole genome shotgun (WGS) entry which is preliminary data.</text>
</comment>
<proteinExistence type="predicted"/>
<accession>A0A919N2Y0</accession>
<reference evidence="3" key="1">
    <citation type="submission" date="2021-01" db="EMBL/GenBank/DDBJ databases">
        <title>Whole genome shotgun sequence of Actinoplanes siamensis NBRC 109076.</title>
        <authorList>
            <person name="Komaki H."/>
            <person name="Tamura T."/>
        </authorList>
    </citation>
    <scope>NUCLEOTIDE SEQUENCE</scope>
    <source>
        <strain evidence="3">NBRC 109076</strain>
    </source>
</reference>
<organism evidence="3 4">
    <name type="scientific">Actinoplanes siamensis</name>
    <dbReference type="NCBI Taxonomy" id="1223317"/>
    <lineage>
        <taxon>Bacteria</taxon>
        <taxon>Bacillati</taxon>
        <taxon>Actinomycetota</taxon>
        <taxon>Actinomycetes</taxon>
        <taxon>Micromonosporales</taxon>
        <taxon>Micromonosporaceae</taxon>
        <taxon>Actinoplanes</taxon>
    </lineage>
</organism>
<evidence type="ECO:0000256" key="2">
    <source>
        <dbReference type="SAM" id="MobiDB-lite"/>
    </source>
</evidence>